<dbReference type="RefSeq" id="WP_149891151.1">
    <property type="nucleotide sequence ID" value="NZ_JBHUFA010000001.1"/>
</dbReference>
<feature type="compositionally biased region" description="Low complexity" evidence="1">
    <location>
        <begin position="17"/>
        <end position="40"/>
    </location>
</feature>
<dbReference type="EMBL" id="JBHUFA010000001">
    <property type="protein sequence ID" value="MFD1695069.1"/>
    <property type="molecule type" value="Genomic_DNA"/>
</dbReference>
<comment type="caution">
    <text evidence="2">The sequence shown here is derived from an EMBL/GenBank/DDBJ whole genome shotgun (WGS) entry which is preliminary data.</text>
</comment>
<feature type="region of interest" description="Disordered" evidence="1">
    <location>
        <begin position="1"/>
        <end position="99"/>
    </location>
</feature>
<feature type="compositionally biased region" description="Basic and acidic residues" evidence="1">
    <location>
        <begin position="61"/>
        <end position="71"/>
    </location>
</feature>
<dbReference type="Proteomes" id="UP001597327">
    <property type="component" value="Unassembled WGS sequence"/>
</dbReference>
<accession>A0ABW4JTU9</accession>
<organism evidence="2 3">
    <name type="scientific">Roseibium aestuarii</name>
    <dbReference type="NCBI Taxonomy" id="2600299"/>
    <lineage>
        <taxon>Bacteria</taxon>
        <taxon>Pseudomonadati</taxon>
        <taxon>Pseudomonadota</taxon>
        <taxon>Alphaproteobacteria</taxon>
        <taxon>Hyphomicrobiales</taxon>
        <taxon>Stappiaceae</taxon>
        <taxon>Roseibium</taxon>
    </lineage>
</organism>
<evidence type="ECO:0000313" key="2">
    <source>
        <dbReference type="EMBL" id="MFD1695069.1"/>
    </source>
</evidence>
<sequence length="99" mass="10152">MTRTPGDTPPRVDRPAADGATGDAARTDAAAADAAAAEAAPRSEDAAPSGPRLHRKPAMKNKPEREARLAEALRANLRRRKAAGKAGASGADDEETPDA</sequence>
<evidence type="ECO:0000313" key="3">
    <source>
        <dbReference type="Proteomes" id="UP001597327"/>
    </source>
</evidence>
<keyword evidence="3" id="KW-1185">Reference proteome</keyword>
<reference evidence="3" key="1">
    <citation type="journal article" date="2019" name="Int. J. Syst. Evol. Microbiol.">
        <title>The Global Catalogue of Microorganisms (GCM) 10K type strain sequencing project: providing services to taxonomists for standard genome sequencing and annotation.</title>
        <authorList>
            <consortium name="The Broad Institute Genomics Platform"/>
            <consortium name="The Broad Institute Genome Sequencing Center for Infectious Disease"/>
            <person name="Wu L."/>
            <person name="Ma J."/>
        </authorList>
    </citation>
    <scope>NUCLEOTIDE SEQUENCE [LARGE SCALE GENOMIC DNA]</scope>
    <source>
        <strain evidence="3">JCM 3369</strain>
    </source>
</reference>
<name>A0ABW4JTU9_9HYPH</name>
<proteinExistence type="predicted"/>
<evidence type="ECO:0000256" key="1">
    <source>
        <dbReference type="SAM" id="MobiDB-lite"/>
    </source>
</evidence>
<gene>
    <name evidence="2" type="ORF">ACFSC7_06040</name>
</gene>
<protein>
    <submittedName>
        <fullName evidence="2">Uncharacterized protein</fullName>
    </submittedName>
</protein>